<accession>A0A9D4WWF0</accession>
<proteinExistence type="predicted"/>
<organism evidence="3 4">
    <name type="scientific">Pisum sativum</name>
    <name type="common">Garden pea</name>
    <name type="synonym">Lathyrus oleraceus</name>
    <dbReference type="NCBI Taxonomy" id="3888"/>
    <lineage>
        <taxon>Eukaryota</taxon>
        <taxon>Viridiplantae</taxon>
        <taxon>Streptophyta</taxon>
        <taxon>Embryophyta</taxon>
        <taxon>Tracheophyta</taxon>
        <taxon>Spermatophyta</taxon>
        <taxon>Magnoliopsida</taxon>
        <taxon>eudicotyledons</taxon>
        <taxon>Gunneridae</taxon>
        <taxon>Pentapetalae</taxon>
        <taxon>rosids</taxon>
        <taxon>fabids</taxon>
        <taxon>Fabales</taxon>
        <taxon>Fabaceae</taxon>
        <taxon>Papilionoideae</taxon>
        <taxon>50 kb inversion clade</taxon>
        <taxon>NPAAA clade</taxon>
        <taxon>Hologalegina</taxon>
        <taxon>IRL clade</taxon>
        <taxon>Fabeae</taxon>
        <taxon>Lathyrus</taxon>
    </lineage>
</organism>
<dbReference type="AlphaFoldDB" id="A0A9D4WWF0"/>
<dbReference type="Proteomes" id="UP001058974">
    <property type="component" value="Chromosome 5"/>
</dbReference>
<dbReference type="Gramene" id="Psat05G0574100-T1">
    <property type="protein sequence ID" value="KAI5410353.1"/>
    <property type="gene ID" value="KIW84_055741"/>
</dbReference>
<gene>
    <name evidence="3" type="ORF">KIW84_055741</name>
</gene>
<protein>
    <recommendedName>
        <fullName evidence="2">CSC1/OSCA1-like cytosolic domain-containing protein</fullName>
    </recommendedName>
</protein>
<evidence type="ECO:0000313" key="4">
    <source>
        <dbReference type="Proteomes" id="UP001058974"/>
    </source>
</evidence>
<dbReference type="Pfam" id="PF14703">
    <property type="entry name" value="PHM7_cyt"/>
    <property type="match status" value="1"/>
</dbReference>
<dbReference type="PANTHER" id="PTHR13018:SF93">
    <property type="entry name" value="PROTEIN OSCA1"/>
    <property type="match status" value="1"/>
</dbReference>
<dbReference type="GO" id="GO:0005886">
    <property type="term" value="C:plasma membrane"/>
    <property type="evidence" value="ECO:0007669"/>
    <property type="project" value="TreeGrafter"/>
</dbReference>
<evidence type="ECO:0000313" key="3">
    <source>
        <dbReference type="EMBL" id="KAI5410353.1"/>
    </source>
</evidence>
<reference evidence="3 4" key="1">
    <citation type="journal article" date="2022" name="Nat. Genet.">
        <title>Improved pea reference genome and pan-genome highlight genomic features and evolutionary characteristics.</title>
        <authorList>
            <person name="Yang T."/>
            <person name="Liu R."/>
            <person name="Luo Y."/>
            <person name="Hu S."/>
            <person name="Wang D."/>
            <person name="Wang C."/>
            <person name="Pandey M.K."/>
            <person name="Ge S."/>
            <person name="Xu Q."/>
            <person name="Li N."/>
            <person name="Li G."/>
            <person name="Huang Y."/>
            <person name="Saxena R.K."/>
            <person name="Ji Y."/>
            <person name="Li M."/>
            <person name="Yan X."/>
            <person name="He Y."/>
            <person name="Liu Y."/>
            <person name="Wang X."/>
            <person name="Xiang C."/>
            <person name="Varshney R.K."/>
            <person name="Ding H."/>
            <person name="Gao S."/>
            <person name="Zong X."/>
        </authorList>
    </citation>
    <scope>NUCLEOTIDE SEQUENCE [LARGE SCALE GENOMIC DNA]</scope>
    <source>
        <strain evidence="3 4">cv. Zhongwan 6</strain>
    </source>
</reference>
<evidence type="ECO:0000259" key="2">
    <source>
        <dbReference type="Pfam" id="PF14703"/>
    </source>
</evidence>
<feature type="domain" description="CSC1/OSCA1-like cytosolic" evidence="2">
    <location>
        <begin position="49"/>
        <end position="104"/>
    </location>
</feature>
<evidence type="ECO:0000256" key="1">
    <source>
        <dbReference type="SAM" id="MobiDB-lite"/>
    </source>
</evidence>
<feature type="region of interest" description="Disordered" evidence="1">
    <location>
        <begin position="1"/>
        <end position="20"/>
    </location>
</feature>
<dbReference type="InterPro" id="IPR027815">
    <property type="entry name" value="CSC1/OSCA1-like_cyt"/>
</dbReference>
<comment type="caution">
    <text evidence="3">The sequence shown here is derived from an EMBL/GenBank/DDBJ whole genome shotgun (WGS) entry which is preliminary data.</text>
</comment>
<sequence>MEDFHARQELAGSSETSSDIDKLSISNEYGKVSTMRLQFLAAEKRRLDQFSVLVRNIPPDPDESVSELVEHFFLVNHSNTYLTHQVVYNANRLAKLVKKESRMQN</sequence>
<keyword evidence="4" id="KW-1185">Reference proteome</keyword>
<dbReference type="InterPro" id="IPR045122">
    <property type="entry name" value="Csc1-like"/>
</dbReference>
<dbReference type="PANTHER" id="PTHR13018">
    <property type="entry name" value="PROBABLE MEMBRANE PROTEIN DUF221-RELATED"/>
    <property type="match status" value="1"/>
</dbReference>
<name>A0A9D4WWF0_PEA</name>
<dbReference type="GO" id="GO:0005227">
    <property type="term" value="F:calcium-activated cation channel activity"/>
    <property type="evidence" value="ECO:0007669"/>
    <property type="project" value="InterPro"/>
</dbReference>
<dbReference type="EMBL" id="JAMSHJ010000005">
    <property type="protein sequence ID" value="KAI5410353.1"/>
    <property type="molecule type" value="Genomic_DNA"/>
</dbReference>